<keyword evidence="1" id="KW-0472">Membrane</keyword>
<gene>
    <name evidence="2" type="ORF">ACFO0U_15940</name>
</gene>
<feature type="transmembrane region" description="Helical" evidence="1">
    <location>
        <begin position="20"/>
        <end position="42"/>
    </location>
</feature>
<reference evidence="3" key="1">
    <citation type="journal article" date="2019" name="Int. J. Syst. Evol. Microbiol.">
        <title>The Global Catalogue of Microorganisms (GCM) 10K type strain sequencing project: providing services to taxonomists for standard genome sequencing and annotation.</title>
        <authorList>
            <consortium name="The Broad Institute Genomics Platform"/>
            <consortium name="The Broad Institute Genome Sequencing Center for Infectious Disease"/>
            <person name="Wu L."/>
            <person name="Ma J."/>
        </authorList>
    </citation>
    <scope>NUCLEOTIDE SEQUENCE [LARGE SCALE GENOMIC DNA]</scope>
    <source>
        <strain evidence="3">CGMCC 1.12121</strain>
    </source>
</reference>
<protein>
    <recommendedName>
        <fullName evidence="4">DUF2231 domain-containing protein</fullName>
    </recommendedName>
</protein>
<keyword evidence="1" id="KW-1133">Transmembrane helix</keyword>
<feature type="transmembrane region" description="Helical" evidence="1">
    <location>
        <begin position="105"/>
        <end position="127"/>
    </location>
</feature>
<accession>A0ABV9D682</accession>
<name>A0ABV9D682_9GAMM</name>
<dbReference type="EMBL" id="JBHSEU010000021">
    <property type="protein sequence ID" value="MFC4540259.1"/>
    <property type="molecule type" value="Genomic_DNA"/>
</dbReference>
<proteinExistence type="predicted"/>
<organism evidence="2 3">
    <name type="scientific">Chromohalobacter sarecensis</name>
    <dbReference type="NCBI Taxonomy" id="245294"/>
    <lineage>
        <taxon>Bacteria</taxon>
        <taxon>Pseudomonadati</taxon>
        <taxon>Pseudomonadota</taxon>
        <taxon>Gammaproteobacteria</taxon>
        <taxon>Oceanospirillales</taxon>
        <taxon>Halomonadaceae</taxon>
        <taxon>Chromohalobacter</taxon>
    </lineage>
</organism>
<evidence type="ECO:0000313" key="3">
    <source>
        <dbReference type="Proteomes" id="UP001596030"/>
    </source>
</evidence>
<sequence>MSLYITWSSLSVAQEPGTPNMLAIQGVHFLVSLLLGAVLILARKPISRWLTPQEADVSASSATLIAVGAALIGIGYLAAGLVTLGTHYARLETVGAASPDSLWRGGLSIASGIMLFASSVGIGRLWLRLRAL</sequence>
<evidence type="ECO:0000256" key="1">
    <source>
        <dbReference type="SAM" id="Phobius"/>
    </source>
</evidence>
<feature type="transmembrane region" description="Helical" evidence="1">
    <location>
        <begin position="63"/>
        <end position="85"/>
    </location>
</feature>
<keyword evidence="3" id="KW-1185">Reference proteome</keyword>
<dbReference type="Proteomes" id="UP001596030">
    <property type="component" value="Unassembled WGS sequence"/>
</dbReference>
<evidence type="ECO:0000313" key="2">
    <source>
        <dbReference type="EMBL" id="MFC4540259.1"/>
    </source>
</evidence>
<keyword evidence="1" id="KW-0812">Transmembrane</keyword>
<evidence type="ECO:0008006" key="4">
    <source>
        <dbReference type="Google" id="ProtNLM"/>
    </source>
</evidence>
<dbReference type="RefSeq" id="WP_246968702.1">
    <property type="nucleotide sequence ID" value="NZ_JAKGAN010000002.1"/>
</dbReference>
<comment type="caution">
    <text evidence="2">The sequence shown here is derived from an EMBL/GenBank/DDBJ whole genome shotgun (WGS) entry which is preliminary data.</text>
</comment>